<evidence type="ECO:0000313" key="1">
    <source>
        <dbReference type="Proteomes" id="UP000095280"/>
    </source>
</evidence>
<name>A0A1I8FB01_9PLAT</name>
<accession>A0A1I8FB01</accession>
<dbReference type="PROSITE" id="PS51257">
    <property type="entry name" value="PROKAR_LIPOPROTEIN"/>
    <property type="match status" value="1"/>
</dbReference>
<protein>
    <submittedName>
        <fullName evidence="2">Secreted protein</fullName>
    </submittedName>
</protein>
<organism evidence="1 2">
    <name type="scientific">Macrostomum lignano</name>
    <dbReference type="NCBI Taxonomy" id="282301"/>
    <lineage>
        <taxon>Eukaryota</taxon>
        <taxon>Metazoa</taxon>
        <taxon>Spiralia</taxon>
        <taxon>Lophotrochozoa</taxon>
        <taxon>Platyhelminthes</taxon>
        <taxon>Rhabditophora</taxon>
        <taxon>Macrostomorpha</taxon>
        <taxon>Macrostomida</taxon>
        <taxon>Macrostomidae</taxon>
        <taxon>Macrostomum</taxon>
    </lineage>
</organism>
<reference evidence="2" key="1">
    <citation type="submission" date="2016-11" db="UniProtKB">
        <authorList>
            <consortium name="WormBaseParasite"/>
        </authorList>
    </citation>
    <scope>IDENTIFICATION</scope>
</reference>
<evidence type="ECO:0000313" key="2">
    <source>
        <dbReference type="WBParaSite" id="maker-unitig_26115-snap-gene-0.2-mRNA-1"/>
    </source>
</evidence>
<dbReference type="Proteomes" id="UP000095280">
    <property type="component" value="Unplaced"/>
</dbReference>
<dbReference type="WBParaSite" id="maker-unitig_26115-snap-gene-0.2-mRNA-1">
    <property type="protein sequence ID" value="maker-unitig_26115-snap-gene-0.2-mRNA-1"/>
    <property type="gene ID" value="maker-unitig_26115-snap-gene-0.2"/>
</dbReference>
<keyword evidence="1" id="KW-1185">Reference proteome</keyword>
<sequence>MRSGCALTCPCVPAQGVLGCVGATRSSSGFECELERDSKIVVPKTSRETPAASRTSSTRWPGTPWPRMRSACTCSYRSRLLTGATCPA</sequence>
<proteinExistence type="predicted"/>
<dbReference type="AlphaFoldDB" id="A0A1I8FB01"/>